<dbReference type="InterPro" id="IPR013216">
    <property type="entry name" value="Methyltransf_11"/>
</dbReference>
<reference evidence="3 4" key="1">
    <citation type="submission" date="2018-08" db="EMBL/GenBank/DDBJ databases">
        <title>Draft genome sequence of Rhodobacter sphaeroides FY.</title>
        <authorList>
            <person name="Rayyan A."/>
            <person name="Meyer T.E."/>
            <person name="Kyndt J.A."/>
        </authorList>
    </citation>
    <scope>NUCLEOTIDE SEQUENCE [LARGE SCALE GENOMIC DNA]</scope>
    <source>
        <strain evidence="3 4">FY</strain>
    </source>
</reference>
<dbReference type="Proteomes" id="UP000266305">
    <property type="component" value="Unassembled WGS sequence"/>
</dbReference>
<feature type="compositionally biased region" description="Polar residues" evidence="1">
    <location>
        <begin position="1"/>
        <end position="11"/>
    </location>
</feature>
<evidence type="ECO:0000256" key="1">
    <source>
        <dbReference type="SAM" id="MobiDB-lite"/>
    </source>
</evidence>
<proteinExistence type="predicted"/>
<evidence type="ECO:0000313" key="3">
    <source>
        <dbReference type="EMBL" id="RHZ98002.1"/>
    </source>
</evidence>
<protein>
    <submittedName>
        <fullName evidence="3">Methyltransferase type 12</fullName>
    </submittedName>
</protein>
<name>A0AAX1UQP4_CERSP</name>
<dbReference type="Pfam" id="PF08241">
    <property type="entry name" value="Methyltransf_11"/>
    <property type="match status" value="1"/>
</dbReference>
<dbReference type="RefSeq" id="WP_118999173.1">
    <property type="nucleotide sequence ID" value="NZ_CP033446.1"/>
</dbReference>
<dbReference type="Gene3D" id="3.40.50.150">
    <property type="entry name" value="Vaccinia Virus protein VP39"/>
    <property type="match status" value="1"/>
</dbReference>
<keyword evidence="3" id="KW-0489">Methyltransferase</keyword>
<gene>
    <name evidence="3" type="ORF">D1114_01975</name>
</gene>
<feature type="compositionally biased region" description="Gly residues" evidence="1">
    <location>
        <begin position="19"/>
        <end position="28"/>
    </location>
</feature>
<dbReference type="GO" id="GO:0032259">
    <property type="term" value="P:methylation"/>
    <property type="evidence" value="ECO:0007669"/>
    <property type="project" value="UniProtKB-KW"/>
</dbReference>
<accession>A0AAX1UQP4</accession>
<comment type="caution">
    <text evidence="3">The sequence shown here is derived from an EMBL/GenBank/DDBJ whole genome shotgun (WGS) entry which is preliminary data.</text>
</comment>
<feature type="region of interest" description="Disordered" evidence="1">
    <location>
        <begin position="1"/>
        <end position="28"/>
    </location>
</feature>
<feature type="domain" description="Methyltransferase type 11" evidence="2">
    <location>
        <begin position="77"/>
        <end position="167"/>
    </location>
</feature>
<sequence>MGHSAMPQNQSDRLKPKGSGDGPLGTALGRGAGVASDLWRRIRTRALSAIGPEAEAQLYEVHKEWLGDLSGKKVLEIGGGSPLSPWLADTSRTYHAVSADPAELEALKVRLGEGRTARLIEADPMSGAFRETGYDVIYLHSVLHRMADRGPFLDRLLKKLAIEGRVVTTDPADGGALTRLVRTIDRPFRAESLPDHPVTEELKAELAERFYLINCVAPFRLGKAALVLGALHPELGRRVSERLIAADLKDRAAFNRLNASLQVSFLLGAPD</sequence>
<dbReference type="SUPFAM" id="SSF53335">
    <property type="entry name" value="S-adenosyl-L-methionine-dependent methyltransferases"/>
    <property type="match status" value="1"/>
</dbReference>
<dbReference type="AlphaFoldDB" id="A0AAX1UQP4"/>
<dbReference type="EMBL" id="QWGP01000002">
    <property type="protein sequence ID" value="RHZ98002.1"/>
    <property type="molecule type" value="Genomic_DNA"/>
</dbReference>
<evidence type="ECO:0000313" key="4">
    <source>
        <dbReference type="Proteomes" id="UP000266305"/>
    </source>
</evidence>
<evidence type="ECO:0000259" key="2">
    <source>
        <dbReference type="Pfam" id="PF08241"/>
    </source>
</evidence>
<keyword evidence="3" id="KW-0808">Transferase</keyword>
<dbReference type="GO" id="GO:0008168">
    <property type="term" value="F:methyltransferase activity"/>
    <property type="evidence" value="ECO:0007669"/>
    <property type="project" value="UniProtKB-KW"/>
</dbReference>
<organism evidence="3 4">
    <name type="scientific">Cereibacter sphaeroides</name>
    <name type="common">Rhodobacter sphaeroides</name>
    <dbReference type="NCBI Taxonomy" id="1063"/>
    <lineage>
        <taxon>Bacteria</taxon>
        <taxon>Pseudomonadati</taxon>
        <taxon>Pseudomonadota</taxon>
        <taxon>Alphaproteobacteria</taxon>
        <taxon>Rhodobacterales</taxon>
        <taxon>Paracoccaceae</taxon>
        <taxon>Cereibacter</taxon>
    </lineage>
</organism>
<dbReference type="InterPro" id="IPR029063">
    <property type="entry name" value="SAM-dependent_MTases_sf"/>
</dbReference>